<comment type="subcellular location">
    <subcellularLocation>
        <location evidence="1">Cytoplasm</location>
    </subcellularLocation>
</comment>
<dbReference type="RefSeq" id="WP_379787065.1">
    <property type="nucleotide sequence ID" value="NZ_JBHSHL010000003.1"/>
</dbReference>
<evidence type="ECO:0000256" key="3">
    <source>
        <dbReference type="ARBA" id="ARBA00022723"/>
    </source>
</evidence>
<dbReference type="SUPFAM" id="SSF140683">
    <property type="entry name" value="SP0561-like"/>
    <property type="match status" value="1"/>
</dbReference>
<proteinExistence type="predicted"/>
<dbReference type="InterPro" id="IPR012312">
    <property type="entry name" value="Hemerythrin-like"/>
</dbReference>
<evidence type="ECO:0000256" key="2">
    <source>
        <dbReference type="ARBA" id="ARBA00022490"/>
    </source>
</evidence>
<gene>
    <name evidence="6" type="ORF">ACFO4R_00850</name>
</gene>
<dbReference type="Pfam" id="PF01814">
    <property type="entry name" value="Hemerythrin"/>
    <property type="match status" value="1"/>
</dbReference>
<evidence type="ECO:0000256" key="1">
    <source>
        <dbReference type="ARBA" id="ARBA00004496"/>
    </source>
</evidence>
<accession>A0ABV9QI43</accession>
<protein>
    <submittedName>
        <fullName evidence="6">DUF542 domain-containing protein</fullName>
    </submittedName>
</protein>
<evidence type="ECO:0000259" key="5">
    <source>
        <dbReference type="Pfam" id="PF01814"/>
    </source>
</evidence>
<keyword evidence="7" id="KW-1185">Reference proteome</keyword>
<reference evidence="7" key="1">
    <citation type="journal article" date="2019" name="Int. J. Syst. Evol. Microbiol.">
        <title>The Global Catalogue of Microorganisms (GCM) 10K type strain sequencing project: providing services to taxonomists for standard genome sequencing and annotation.</title>
        <authorList>
            <consortium name="The Broad Institute Genomics Platform"/>
            <consortium name="The Broad Institute Genome Sequencing Center for Infectious Disease"/>
            <person name="Wu L."/>
            <person name="Ma J."/>
        </authorList>
    </citation>
    <scope>NUCLEOTIDE SEQUENCE [LARGE SCALE GENOMIC DNA]</scope>
    <source>
        <strain evidence="7">CCUG 46385</strain>
    </source>
</reference>
<dbReference type="InterPro" id="IPR019903">
    <property type="entry name" value="RIC_family"/>
</dbReference>
<dbReference type="PANTHER" id="PTHR36438">
    <property type="entry name" value="IRON-SULFUR CLUSTER REPAIR PROTEIN YTFE"/>
    <property type="match status" value="1"/>
</dbReference>
<organism evidence="6 7">
    <name type="scientific">Filifactor villosus</name>
    <dbReference type="NCBI Taxonomy" id="29374"/>
    <lineage>
        <taxon>Bacteria</taxon>
        <taxon>Bacillati</taxon>
        <taxon>Bacillota</taxon>
        <taxon>Clostridia</taxon>
        <taxon>Peptostreptococcales</taxon>
        <taxon>Filifactoraceae</taxon>
        <taxon>Filifactor</taxon>
    </lineage>
</organism>
<dbReference type="EMBL" id="JBHSHL010000003">
    <property type="protein sequence ID" value="MFC4803619.1"/>
    <property type="molecule type" value="Genomic_DNA"/>
</dbReference>
<evidence type="ECO:0000256" key="4">
    <source>
        <dbReference type="ARBA" id="ARBA00023004"/>
    </source>
</evidence>
<dbReference type="InterPro" id="IPR038062">
    <property type="entry name" value="ScdA-like_N_sf"/>
</dbReference>
<dbReference type="Gene3D" id="1.10.3910.10">
    <property type="entry name" value="SP0561-like"/>
    <property type="match status" value="1"/>
</dbReference>
<evidence type="ECO:0000313" key="6">
    <source>
        <dbReference type="EMBL" id="MFC4803619.1"/>
    </source>
</evidence>
<keyword evidence="2" id="KW-0963">Cytoplasm</keyword>
<dbReference type="Gene3D" id="1.20.120.520">
    <property type="entry name" value="nmb1532 protein domain like"/>
    <property type="match status" value="1"/>
</dbReference>
<keyword evidence="3" id="KW-0479">Metal-binding</keyword>
<evidence type="ECO:0000313" key="7">
    <source>
        <dbReference type="Proteomes" id="UP001595916"/>
    </source>
</evidence>
<sequence length="215" mass="25295">MITKTMRVEEAVKQRPHIVELLSKHNIDFCCGGWQILEDSVKKQGLDVDNFVEELNSYEPLGEINDWRQALNLDKKALIHYIVTTHHRTEEQLVEEVEKLLEKILYVHYEHHGEVLTSIYQTFLALKQDLMPHFADEEKIVFPEALRNPTTDWSKLRDDHDRVGELLRKLQALTDDFTPPEDACPTYRLAFSKMHELVDDIHLHVFLENSVLFEH</sequence>
<dbReference type="PANTHER" id="PTHR36438:SF1">
    <property type="entry name" value="IRON-SULFUR CLUSTER REPAIR PROTEIN YTFE"/>
    <property type="match status" value="1"/>
</dbReference>
<keyword evidence="4" id="KW-0408">Iron</keyword>
<dbReference type="Pfam" id="PF04405">
    <property type="entry name" value="ScdA_N"/>
    <property type="match status" value="1"/>
</dbReference>
<comment type="caution">
    <text evidence="6">The sequence shown here is derived from an EMBL/GenBank/DDBJ whole genome shotgun (WGS) entry which is preliminary data.</text>
</comment>
<name>A0ABV9QI43_9FIRM</name>
<dbReference type="Proteomes" id="UP001595916">
    <property type="component" value="Unassembled WGS sequence"/>
</dbReference>
<feature type="domain" description="Hemerythrin-like" evidence="5">
    <location>
        <begin position="81"/>
        <end position="214"/>
    </location>
</feature>